<dbReference type="KEGG" id="btab:109036650"/>
<accession>A0A9P0AGR7</accession>
<dbReference type="AlphaFoldDB" id="A0A9P0AGR7"/>
<feature type="region of interest" description="Disordered" evidence="1">
    <location>
        <begin position="314"/>
        <end position="356"/>
    </location>
</feature>
<feature type="region of interest" description="Disordered" evidence="1">
    <location>
        <begin position="393"/>
        <end position="428"/>
    </location>
</feature>
<evidence type="ECO:0000313" key="2">
    <source>
        <dbReference type="EMBL" id="CAH0390199.1"/>
    </source>
</evidence>
<sequence>MPFTEPIQQGKTSTTKPKISMSKKRKLGTGITARAHTQETLKKTKPTEEPHKKFAIYAQKTFRRMKAWNPPLKNAPVSLLVKSFDQEVTGTSKETDNPKILQSGQAFTNKIELKNVQVSEKISCCPTSPKLKDSENPYVDESSLKSTHVDVCNAGDRNQSESRDQHEALNCFGGNIECPLTLQDKEKSREIMRESQREIISNQAFDLIPITDQKVLSEDNNNLKATADSEFQEQSDKKIESVEEPDNLSRKACVDMVKTKAIDFVETSFTEKTYDDDHLQTFKNEEYFSAIDKNEELCRDTMLGGLDLDKGELKNVNQEKGGDDMQNTRDRKGNLHFDKTTKTDGNKSSDELSSDDDLDEIVSKAIDKYMNEEVLAKGRDEILAQEKIGSSQETIIWSPQKPKPKRSVAKKQHSKHSKEKTQQNKHKKLQPGHFFQQENYKPKTCNQSKKDEINGVIDITEESEAVSRSEKATAVSVENNSELGYDSDGTIIIEPITCNSTVPDQNFNCFFQKGENNPRDKRVTVENMQRNIDTENQKDTFADFHMHKTETLFQRGNEMVKNSEKDFSMSDKISCKAGYLNSNDYLEETSLRAMDKHTTENCFKTHNYISEFQHNNEADLFLQVEESNLSFEASKSKSPNADKEKFINANLDQASGSTLRGNQKSFCLTDQETNLLDKNGFQLDEENYKGCNQTRDTNSEEHSIIDQSSLNSNVKENMKEHVQVNNMETAEKPYSSRKNLPRLTPVSIVGKQNLTNSVRAFPQQKQTGKTTEKIFRTFNDLCEDECLFERSSYSLPNKKRELLNNQNFLLNDTSRTKFNQELLQANQTYVNNNSNACTSEAEVPKAEYHLLSPLRRNIGKVEKTPRQNKGKMKEKLRHLKGLMDQSKIQREKKIDDIRELVFETNIFIYDLIDSLKPLRNG</sequence>
<dbReference type="EMBL" id="OU963866">
    <property type="protein sequence ID" value="CAH0390199.1"/>
    <property type="molecule type" value="Genomic_DNA"/>
</dbReference>
<keyword evidence="3" id="KW-1185">Reference proteome</keyword>
<feature type="compositionally biased region" description="Basic residues" evidence="1">
    <location>
        <begin position="402"/>
        <end position="428"/>
    </location>
</feature>
<evidence type="ECO:0000313" key="3">
    <source>
        <dbReference type="Proteomes" id="UP001152759"/>
    </source>
</evidence>
<gene>
    <name evidence="2" type="ORF">BEMITA_LOCUS8942</name>
</gene>
<feature type="region of interest" description="Disordered" evidence="1">
    <location>
        <begin position="226"/>
        <end position="246"/>
    </location>
</feature>
<feature type="compositionally biased region" description="Basic and acidic residues" evidence="1">
    <location>
        <begin position="234"/>
        <end position="246"/>
    </location>
</feature>
<protein>
    <submittedName>
        <fullName evidence="2">Uncharacterized protein</fullName>
    </submittedName>
</protein>
<feature type="compositionally biased region" description="Basic and acidic residues" evidence="1">
    <location>
        <begin position="320"/>
        <end position="350"/>
    </location>
</feature>
<name>A0A9P0AGR7_BEMTA</name>
<reference evidence="2" key="1">
    <citation type="submission" date="2021-12" db="EMBL/GenBank/DDBJ databases">
        <authorList>
            <person name="King R."/>
        </authorList>
    </citation>
    <scope>NUCLEOTIDE SEQUENCE</scope>
</reference>
<dbReference type="Proteomes" id="UP001152759">
    <property type="component" value="Chromosome 5"/>
</dbReference>
<evidence type="ECO:0000256" key="1">
    <source>
        <dbReference type="SAM" id="MobiDB-lite"/>
    </source>
</evidence>
<organism evidence="2 3">
    <name type="scientific">Bemisia tabaci</name>
    <name type="common">Sweetpotato whitefly</name>
    <name type="synonym">Aleurodes tabaci</name>
    <dbReference type="NCBI Taxonomy" id="7038"/>
    <lineage>
        <taxon>Eukaryota</taxon>
        <taxon>Metazoa</taxon>
        <taxon>Ecdysozoa</taxon>
        <taxon>Arthropoda</taxon>
        <taxon>Hexapoda</taxon>
        <taxon>Insecta</taxon>
        <taxon>Pterygota</taxon>
        <taxon>Neoptera</taxon>
        <taxon>Paraneoptera</taxon>
        <taxon>Hemiptera</taxon>
        <taxon>Sternorrhyncha</taxon>
        <taxon>Aleyrodoidea</taxon>
        <taxon>Aleyrodidae</taxon>
        <taxon>Aleyrodinae</taxon>
        <taxon>Bemisia</taxon>
    </lineage>
</organism>
<feature type="region of interest" description="Disordered" evidence="1">
    <location>
        <begin position="1"/>
        <end position="30"/>
    </location>
</feature>
<feature type="compositionally biased region" description="Polar residues" evidence="1">
    <location>
        <begin position="1"/>
        <end position="17"/>
    </location>
</feature>
<proteinExistence type="predicted"/>